<dbReference type="InterPro" id="IPR011042">
    <property type="entry name" value="6-blade_b-propeller_TolB-like"/>
</dbReference>
<evidence type="ECO:0000313" key="3">
    <source>
        <dbReference type="Proteomes" id="UP001606302"/>
    </source>
</evidence>
<evidence type="ECO:0000313" key="2">
    <source>
        <dbReference type="EMBL" id="MFG6460779.1"/>
    </source>
</evidence>
<accession>A0ABW7GFZ0</accession>
<name>A0ABW7GFZ0_9BURK</name>
<dbReference type="Gene3D" id="2.120.10.30">
    <property type="entry name" value="TolB, C-terminal domain"/>
    <property type="match status" value="1"/>
</dbReference>
<gene>
    <name evidence="2" type="ORF">ACG04Q_04280</name>
</gene>
<evidence type="ECO:0000256" key="1">
    <source>
        <dbReference type="SAM" id="SignalP"/>
    </source>
</evidence>
<organism evidence="2 3">
    <name type="scientific">Pelomonas lactea</name>
    <dbReference type="NCBI Taxonomy" id="3299030"/>
    <lineage>
        <taxon>Bacteria</taxon>
        <taxon>Pseudomonadati</taxon>
        <taxon>Pseudomonadota</taxon>
        <taxon>Betaproteobacteria</taxon>
        <taxon>Burkholderiales</taxon>
        <taxon>Sphaerotilaceae</taxon>
        <taxon>Roseateles</taxon>
    </lineage>
</organism>
<dbReference type="RefSeq" id="WP_394509597.1">
    <property type="nucleotide sequence ID" value="NZ_JBIGHX010000001.1"/>
</dbReference>
<dbReference type="EMBL" id="JBIGHX010000001">
    <property type="protein sequence ID" value="MFG6460779.1"/>
    <property type="molecule type" value="Genomic_DNA"/>
</dbReference>
<sequence length="327" mass="34910">MKFLAATAMCASLLLAAAPSAVAAGLGRLLLSLPDKPLAQLAELDRPAPLADHPDANAKGSRHDSHNRLYFKLTNTGFKQDTFTVFSAATGQVAYEARQLPRVSEAAPAPHADGVFSFVMLDIASDAGVFTVVDLAPPARVLASSKGAVGQFLHWWMPDGSLARLHAHTGELSTARVSLQGPQQVIAWRTTGQVAPPLPGALFGEAALSPRGDELLLSTVEARTRRTDLWMLDLRSGALQRITRDGFLSFVMWSPDGALLLLRRDNVSHIGSTVQGQCSYWLAPRDAREVSGAVPGQPHATLRQVLYDAGLSAPASLPCGRVSAWLR</sequence>
<feature type="signal peptide" evidence="1">
    <location>
        <begin position="1"/>
        <end position="23"/>
    </location>
</feature>
<comment type="caution">
    <text evidence="2">The sequence shown here is derived from an EMBL/GenBank/DDBJ whole genome shotgun (WGS) entry which is preliminary data.</text>
</comment>
<reference evidence="2 3" key="1">
    <citation type="submission" date="2024-08" db="EMBL/GenBank/DDBJ databases">
        <authorList>
            <person name="Lu H."/>
        </authorList>
    </citation>
    <scope>NUCLEOTIDE SEQUENCE [LARGE SCALE GENOMIC DNA]</scope>
    <source>
        <strain evidence="2 3">DXS20W</strain>
    </source>
</reference>
<keyword evidence="1" id="KW-0732">Signal</keyword>
<protein>
    <submittedName>
        <fullName evidence="2">Uncharacterized protein</fullName>
    </submittedName>
</protein>
<dbReference type="Proteomes" id="UP001606302">
    <property type="component" value="Unassembled WGS sequence"/>
</dbReference>
<feature type="chain" id="PRO_5045891564" evidence="1">
    <location>
        <begin position="24"/>
        <end position="327"/>
    </location>
</feature>
<keyword evidence="3" id="KW-1185">Reference proteome</keyword>
<dbReference type="SUPFAM" id="SSF82171">
    <property type="entry name" value="DPP6 N-terminal domain-like"/>
    <property type="match status" value="1"/>
</dbReference>
<proteinExistence type="predicted"/>